<dbReference type="Pfam" id="PF00493">
    <property type="entry name" value="MCM"/>
    <property type="match status" value="1"/>
</dbReference>
<dbReference type="Gene3D" id="2.40.50.140">
    <property type="entry name" value="Nucleic acid-binding proteins"/>
    <property type="match status" value="1"/>
</dbReference>
<dbReference type="FunFam" id="3.40.50.300:FF:000138">
    <property type="entry name" value="DNA helicase"/>
    <property type="match status" value="1"/>
</dbReference>
<dbReference type="GO" id="GO:0003697">
    <property type="term" value="F:single-stranded DNA binding"/>
    <property type="evidence" value="ECO:0007669"/>
    <property type="project" value="TreeGrafter"/>
</dbReference>
<dbReference type="InterPro" id="IPR031327">
    <property type="entry name" value="MCM"/>
</dbReference>
<dbReference type="InterPro" id="IPR027925">
    <property type="entry name" value="MCM_N"/>
</dbReference>
<evidence type="ECO:0000256" key="7">
    <source>
        <dbReference type="ARBA" id="ARBA00022741"/>
    </source>
</evidence>
<keyword evidence="8" id="KW-0863">Zinc-finger</keyword>
<evidence type="ECO:0000256" key="9">
    <source>
        <dbReference type="ARBA" id="ARBA00022801"/>
    </source>
</evidence>
<comment type="caution">
    <text evidence="21">The sequence shown here is derived from an EMBL/GenBank/DDBJ whole genome shotgun (WGS) entry which is preliminary data.</text>
</comment>
<evidence type="ECO:0000256" key="6">
    <source>
        <dbReference type="ARBA" id="ARBA00022723"/>
    </source>
</evidence>
<dbReference type="EC" id="3.6.4.12" evidence="3"/>
<dbReference type="GO" id="GO:0017116">
    <property type="term" value="F:single-stranded DNA helicase activity"/>
    <property type="evidence" value="ECO:0007669"/>
    <property type="project" value="TreeGrafter"/>
</dbReference>
<dbReference type="FunFam" id="2.20.28.10:FF:000002">
    <property type="entry name" value="DNA helicase"/>
    <property type="match status" value="1"/>
</dbReference>
<dbReference type="FunFam" id="3.30.1640.10:FF:000008">
    <property type="entry name" value="DNA helicase"/>
    <property type="match status" value="1"/>
</dbReference>
<feature type="compositionally biased region" description="Acidic residues" evidence="19">
    <location>
        <begin position="185"/>
        <end position="199"/>
    </location>
</feature>
<keyword evidence="15" id="KW-0131">Cell cycle</keyword>
<dbReference type="Pfam" id="PF17855">
    <property type="entry name" value="MCM_lid"/>
    <property type="match status" value="1"/>
</dbReference>
<dbReference type="InterPro" id="IPR008045">
    <property type="entry name" value="MCM2"/>
</dbReference>
<feature type="compositionally biased region" description="Polar residues" evidence="19">
    <location>
        <begin position="1"/>
        <end position="18"/>
    </location>
</feature>
<dbReference type="SUPFAM" id="SSF52540">
    <property type="entry name" value="P-loop containing nucleoside triphosphate hydrolases"/>
    <property type="match status" value="1"/>
</dbReference>
<evidence type="ECO:0000256" key="8">
    <source>
        <dbReference type="ARBA" id="ARBA00022771"/>
    </source>
</evidence>
<dbReference type="GO" id="GO:0042555">
    <property type="term" value="C:MCM complex"/>
    <property type="evidence" value="ECO:0007669"/>
    <property type="project" value="InterPro"/>
</dbReference>
<keyword evidence="12" id="KW-0067">ATP-binding</keyword>
<name>A0AAP0NVR9_9MAGN</name>
<evidence type="ECO:0000256" key="10">
    <source>
        <dbReference type="ARBA" id="ARBA00022806"/>
    </source>
</evidence>
<dbReference type="SUPFAM" id="SSF50249">
    <property type="entry name" value="Nucleic acid-binding proteins"/>
    <property type="match status" value="1"/>
</dbReference>
<dbReference type="CDD" id="cd17753">
    <property type="entry name" value="MCM2"/>
    <property type="match status" value="1"/>
</dbReference>
<dbReference type="PRINTS" id="PR01658">
    <property type="entry name" value="MCMPROTEIN2"/>
</dbReference>
<dbReference type="PANTHER" id="PTHR11630">
    <property type="entry name" value="DNA REPLICATION LICENSING FACTOR MCM FAMILY MEMBER"/>
    <property type="match status" value="1"/>
</dbReference>
<dbReference type="InterPro" id="IPR012340">
    <property type="entry name" value="NA-bd_OB-fold"/>
</dbReference>
<keyword evidence="5" id="KW-0235">DNA replication</keyword>
<dbReference type="InterPro" id="IPR033762">
    <property type="entry name" value="MCM_OB"/>
</dbReference>
<protein>
    <recommendedName>
        <fullName evidence="4">DNA replication licensing factor MCM2</fullName>
        <ecNumber evidence="3">3.6.4.12</ecNumber>
    </recommendedName>
    <alternativeName>
        <fullName evidence="17">DNA replication licensing factor mcm2</fullName>
    </alternativeName>
    <alternativeName>
        <fullName evidence="18">Minichromosome maintenance protein 2</fullName>
    </alternativeName>
</protein>
<evidence type="ECO:0000256" key="2">
    <source>
        <dbReference type="ARBA" id="ARBA00008010"/>
    </source>
</evidence>
<dbReference type="InterPro" id="IPR027417">
    <property type="entry name" value="P-loop_NTPase"/>
</dbReference>
<evidence type="ECO:0000256" key="17">
    <source>
        <dbReference type="ARBA" id="ARBA00074927"/>
    </source>
</evidence>
<accession>A0AAP0NVR9</accession>
<dbReference type="Pfam" id="PF14551">
    <property type="entry name" value="MCM_N"/>
    <property type="match status" value="1"/>
</dbReference>
<dbReference type="Pfam" id="PF23669">
    <property type="entry name" value="WHD_MCM2"/>
    <property type="match status" value="1"/>
</dbReference>
<comment type="subcellular location">
    <subcellularLocation>
        <location evidence="1">Nucleus</location>
    </subcellularLocation>
</comment>
<keyword evidence="6" id="KW-0479">Metal-binding</keyword>
<evidence type="ECO:0000256" key="4">
    <source>
        <dbReference type="ARBA" id="ARBA00018925"/>
    </source>
</evidence>
<comment type="similarity">
    <text evidence="2">Belongs to the MCM family.</text>
</comment>
<evidence type="ECO:0000313" key="21">
    <source>
        <dbReference type="EMBL" id="KAK9120279.1"/>
    </source>
</evidence>
<evidence type="ECO:0000313" key="22">
    <source>
        <dbReference type="Proteomes" id="UP001419268"/>
    </source>
</evidence>
<dbReference type="InterPro" id="IPR001208">
    <property type="entry name" value="MCM_dom"/>
</dbReference>
<evidence type="ECO:0000256" key="3">
    <source>
        <dbReference type="ARBA" id="ARBA00012551"/>
    </source>
</evidence>
<keyword evidence="9" id="KW-0378">Hydrolase</keyword>
<dbReference type="Pfam" id="PF12619">
    <property type="entry name" value="MCM2_N"/>
    <property type="match status" value="1"/>
</dbReference>
<evidence type="ECO:0000256" key="16">
    <source>
        <dbReference type="ARBA" id="ARBA00047995"/>
    </source>
</evidence>
<dbReference type="GO" id="GO:0005634">
    <property type="term" value="C:nucleus"/>
    <property type="evidence" value="ECO:0007669"/>
    <property type="project" value="UniProtKB-SubCell"/>
</dbReference>
<dbReference type="Gene3D" id="3.30.1640.10">
    <property type="entry name" value="mini-chromosome maintenance (MCM) complex, chain A, domain 1"/>
    <property type="match status" value="1"/>
</dbReference>
<keyword evidence="13" id="KW-0238">DNA-binding</keyword>
<comment type="catalytic activity">
    <reaction evidence="16">
        <text>ATP + H2O = ADP + phosphate + H(+)</text>
        <dbReference type="Rhea" id="RHEA:13065"/>
        <dbReference type="ChEBI" id="CHEBI:15377"/>
        <dbReference type="ChEBI" id="CHEBI:15378"/>
        <dbReference type="ChEBI" id="CHEBI:30616"/>
        <dbReference type="ChEBI" id="CHEBI:43474"/>
        <dbReference type="ChEBI" id="CHEBI:456216"/>
        <dbReference type="EC" id="3.6.4.12"/>
    </reaction>
</comment>
<dbReference type="PROSITE" id="PS50051">
    <property type="entry name" value="MCM_2"/>
    <property type="match status" value="1"/>
</dbReference>
<gene>
    <name evidence="21" type="ORF">Scep_018372</name>
</gene>
<evidence type="ECO:0000256" key="11">
    <source>
        <dbReference type="ARBA" id="ARBA00022833"/>
    </source>
</evidence>
<keyword evidence="10" id="KW-0347">Helicase</keyword>
<evidence type="ECO:0000256" key="1">
    <source>
        <dbReference type="ARBA" id="ARBA00004123"/>
    </source>
</evidence>
<evidence type="ECO:0000256" key="18">
    <source>
        <dbReference type="ARBA" id="ARBA00078186"/>
    </source>
</evidence>
<dbReference type="Pfam" id="PF17207">
    <property type="entry name" value="MCM_OB"/>
    <property type="match status" value="1"/>
</dbReference>
<evidence type="ECO:0000256" key="19">
    <source>
        <dbReference type="SAM" id="MobiDB-lite"/>
    </source>
</evidence>
<feature type="domain" description="MCM C-terminal AAA(+) ATPase" evidence="20">
    <location>
        <begin position="504"/>
        <end position="710"/>
    </location>
</feature>
<evidence type="ECO:0000256" key="13">
    <source>
        <dbReference type="ARBA" id="ARBA00023125"/>
    </source>
</evidence>
<keyword evidence="11" id="KW-0862">Zinc</keyword>
<dbReference type="InterPro" id="IPR018525">
    <property type="entry name" value="MCM_CS"/>
</dbReference>
<dbReference type="GO" id="GO:0043138">
    <property type="term" value="F:3'-5' DNA helicase activity"/>
    <property type="evidence" value="ECO:0007669"/>
    <property type="project" value="TreeGrafter"/>
</dbReference>
<keyword evidence="22" id="KW-1185">Reference proteome</keyword>
<dbReference type="PRINTS" id="PR01657">
    <property type="entry name" value="MCMFAMILY"/>
</dbReference>
<dbReference type="InterPro" id="IPR041562">
    <property type="entry name" value="MCM_lid"/>
</dbReference>
<reference evidence="21 22" key="1">
    <citation type="submission" date="2024-01" db="EMBL/GenBank/DDBJ databases">
        <title>Genome assemblies of Stephania.</title>
        <authorList>
            <person name="Yang L."/>
        </authorList>
    </citation>
    <scope>NUCLEOTIDE SEQUENCE [LARGE SCALE GENOMIC DNA]</scope>
    <source>
        <strain evidence="21">JXDWG</strain>
        <tissue evidence="21">Leaf</tissue>
    </source>
</reference>
<dbReference type="InterPro" id="IPR059098">
    <property type="entry name" value="WHD_MCM2"/>
</dbReference>
<evidence type="ECO:0000256" key="14">
    <source>
        <dbReference type="ARBA" id="ARBA00023242"/>
    </source>
</evidence>
<dbReference type="PROSITE" id="PS00847">
    <property type="entry name" value="MCM_1"/>
    <property type="match status" value="1"/>
</dbReference>
<dbReference type="GO" id="GO:0000727">
    <property type="term" value="P:double-strand break repair via break-induced replication"/>
    <property type="evidence" value="ECO:0007669"/>
    <property type="project" value="TreeGrafter"/>
</dbReference>
<evidence type="ECO:0000256" key="5">
    <source>
        <dbReference type="ARBA" id="ARBA00022705"/>
    </source>
</evidence>
<dbReference type="GO" id="GO:0016787">
    <property type="term" value="F:hydrolase activity"/>
    <property type="evidence" value="ECO:0007669"/>
    <property type="project" value="UniProtKB-KW"/>
</dbReference>
<feature type="compositionally biased region" description="Acidic residues" evidence="19">
    <location>
        <begin position="50"/>
        <end position="64"/>
    </location>
</feature>
<dbReference type="AlphaFoldDB" id="A0AAP0NVR9"/>
<dbReference type="Gene3D" id="2.20.28.10">
    <property type="match status" value="1"/>
</dbReference>
<dbReference type="GO" id="GO:0008270">
    <property type="term" value="F:zinc ion binding"/>
    <property type="evidence" value="ECO:0007669"/>
    <property type="project" value="UniProtKB-KW"/>
</dbReference>
<feature type="compositionally biased region" description="Basic and acidic residues" evidence="19">
    <location>
        <begin position="145"/>
        <end position="163"/>
    </location>
</feature>
<keyword evidence="14" id="KW-0539">Nucleus</keyword>
<dbReference type="GO" id="GO:0005524">
    <property type="term" value="F:ATP binding"/>
    <property type="evidence" value="ECO:0007669"/>
    <property type="project" value="UniProtKB-KW"/>
</dbReference>
<keyword evidence="7" id="KW-0547">Nucleotide-binding</keyword>
<evidence type="ECO:0000256" key="12">
    <source>
        <dbReference type="ARBA" id="ARBA00022840"/>
    </source>
</evidence>
<dbReference type="Gene3D" id="3.40.50.300">
    <property type="entry name" value="P-loop containing nucleotide triphosphate hydrolases"/>
    <property type="match status" value="1"/>
</dbReference>
<dbReference type="SMART" id="SM00350">
    <property type="entry name" value="MCM"/>
    <property type="match status" value="1"/>
</dbReference>
<sequence>MDISENPSTPGSPTSAGFSTDRLPPNTSRNSDTYSDEEEAAVDPEIVRDEPEEVDEEEEGEDLYNDNYMDDYRRMEEQDQYESVGLHDSMEDERDLDQIMADRRAAEVELDARDGHMGNRKLPRLLHDQDADTDEDVNYRRPKRSRADFRPPRDARSVDDADGMHSSPGRSQHGFSRDDVPMTDQTDDEHYEDEEDDEGEFEMYRVQGTLREWVTRDEVRRFVAKKFKEFLLTYVNLKHEPGNFEYIRLINEMVAANRCSLEIDYKQFIYIHPNIAIWLADAPQSVLEVMEDVAKNVVFNLHPNYKNIHQKIYVRITNLPVYDQIRNIRQIHLNTMIRIGGVVTRRSGVFPQLQQVKYDCNKCGMVLGPFFQNSYSEVKVGSCPECQSKGPFTLNIEQTVYRNYQKLTLQESPGIVPAGRLPRYKEVILLNDLIDCARPGEEIEVTGIYTNNFDLSLNTKNGFPVFATLLEANYVTKKQDLFSAYKLTQEDKEEIEKLAKDPRIGERIIKSIAPSIYGHEDIKTAIALAMFGGQEKNVEGKHRLRGDINVLLLGDPGTAKSQFLKYVEKTGQRAVYTTGKGASAVGLTAAVHKDPVTREWTLEGGALVLADRGICLIDEFDKMNDQDRVSIHEAMEQQSISISKAGIVTSLQARCAVIAAANPIGGRYDSSKTFAQNVEMTDPIISRFDILCVVKDVVDPVADELLANFVVDSHFKSQPKGANLDNISKSNSQADAPAPVGPLDPEILSQDMLKKYITYAKLNVFPRLHDADLNKLSHVYAELRRESSHGQGVPIAVRHIESMIRMSEAHARMHLRQHVTQEDVDMAIRVLLDSFISTQKFGVQKALQKSFRKYMTFKKEYNDFLLYLLRGLVRDALHFEELVNGSSARLNYIEVKIEELQNKAQDYEIYDLKPFFSSTQFSGANFEIDEDHGVIRHRLAKGQM</sequence>
<proteinExistence type="inferred from homology"/>
<feature type="compositionally biased region" description="Basic and acidic residues" evidence="19">
    <location>
        <begin position="96"/>
        <end position="117"/>
    </location>
</feature>
<dbReference type="EMBL" id="JBBNAG010000007">
    <property type="protein sequence ID" value="KAK9120279.1"/>
    <property type="molecule type" value="Genomic_DNA"/>
</dbReference>
<feature type="region of interest" description="Disordered" evidence="19">
    <location>
        <begin position="1"/>
        <end position="199"/>
    </location>
</feature>
<evidence type="ECO:0000256" key="15">
    <source>
        <dbReference type="ARBA" id="ARBA00023306"/>
    </source>
</evidence>
<organism evidence="21 22">
    <name type="scientific">Stephania cephalantha</name>
    <dbReference type="NCBI Taxonomy" id="152367"/>
    <lineage>
        <taxon>Eukaryota</taxon>
        <taxon>Viridiplantae</taxon>
        <taxon>Streptophyta</taxon>
        <taxon>Embryophyta</taxon>
        <taxon>Tracheophyta</taxon>
        <taxon>Spermatophyta</taxon>
        <taxon>Magnoliopsida</taxon>
        <taxon>Ranunculales</taxon>
        <taxon>Menispermaceae</taxon>
        <taxon>Menispermoideae</taxon>
        <taxon>Cissampelideae</taxon>
        <taxon>Stephania</taxon>
    </lineage>
</organism>
<dbReference type="GO" id="GO:1902975">
    <property type="term" value="P:mitotic DNA replication initiation"/>
    <property type="evidence" value="ECO:0007669"/>
    <property type="project" value="TreeGrafter"/>
</dbReference>
<evidence type="ECO:0000259" key="20">
    <source>
        <dbReference type="PROSITE" id="PS50051"/>
    </source>
</evidence>
<dbReference type="Proteomes" id="UP001419268">
    <property type="component" value="Unassembled WGS sequence"/>
</dbReference>
<dbReference type="PANTHER" id="PTHR11630:SF44">
    <property type="entry name" value="DNA REPLICATION LICENSING FACTOR MCM2"/>
    <property type="match status" value="1"/>
</dbReference>